<sequence length="80" mass="9453">MYVVLLFLYSTMIMERSVLEVQYEEKRCPICRKENHCGVVEGQKTCWCMTEKFPEGIIKAISKEPKKCICQNCLHTYKEI</sequence>
<dbReference type="Proteomes" id="UP000237319">
    <property type="component" value="Unassembled WGS sequence"/>
</dbReference>
<evidence type="ECO:0000313" key="1">
    <source>
        <dbReference type="EMBL" id="POZ54396.1"/>
    </source>
</evidence>
<dbReference type="InterPro" id="IPR032720">
    <property type="entry name" value="Cys_rich_CWC"/>
</dbReference>
<name>A0A2S5CUD5_LYSSH</name>
<evidence type="ECO:0000313" key="2">
    <source>
        <dbReference type="Proteomes" id="UP000237319"/>
    </source>
</evidence>
<dbReference type="Pfam" id="PF14375">
    <property type="entry name" value="Cys_rich_CWC"/>
    <property type="match status" value="1"/>
</dbReference>
<dbReference type="EMBL" id="PGLV01000005">
    <property type="protein sequence ID" value="POZ54396.1"/>
    <property type="molecule type" value="Genomic_DNA"/>
</dbReference>
<comment type="caution">
    <text evidence="1">The sequence shown here is derived from an EMBL/GenBank/DDBJ whole genome shotgun (WGS) entry which is preliminary data.</text>
</comment>
<protein>
    <recommendedName>
        <fullName evidence="3">Cysteine-rich CWC</fullName>
    </recommendedName>
</protein>
<reference evidence="1 2" key="1">
    <citation type="submission" date="2017-11" db="EMBL/GenBank/DDBJ databases">
        <title>Genome sequence of Lysinibacillus sphaericus, a lignin-degrading bacteria isolated from municipal solid waste soil.</title>
        <authorList>
            <person name="Persinoti G.F."/>
            <person name="Paixao D.A."/>
            <person name="Bugg T.D."/>
            <person name="Squina F.M."/>
        </authorList>
    </citation>
    <scope>NUCLEOTIDE SEQUENCE [LARGE SCALE GENOMIC DNA]</scope>
    <source>
        <strain evidence="1 2">A1</strain>
    </source>
</reference>
<proteinExistence type="predicted"/>
<organism evidence="1 2">
    <name type="scientific">Lysinibacillus sphaericus</name>
    <name type="common">Bacillus sphaericus</name>
    <dbReference type="NCBI Taxonomy" id="1421"/>
    <lineage>
        <taxon>Bacteria</taxon>
        <taxon>Bacillati</taxon>
        <taxon>Bacillota</taxon>
        <taxon>Bacilli</taxon>
        <taxon>Bacillales</taxon>
        <taxon>Bacillaceae</taxon>
        <taxon>Lysinibacillus</taxon>
    </lineage>
</organism>
<evidence type="ECO:0008006" key="3">
    <source>
        <dbReference type="Google" id="ProtNLM"/>
    </source>
</evidence>
<dbReference type="AlphaFoldDB" id="A0A2S5CUD5"/>
<gene>
    <name evidence="1" type="ORF">LYSIN_04065</name>
</gene>
<keyword evidence="2" id="KW-1185">Reference proteome</keyword>
<accession>A0A2S5CUD5</accession>